<keyword evidence="3" id="KW-1185">Reference proteome</keyword>
<evidence type="ECO:0000256" key="1">
    <source>
        <dbReference type="SAM" id="MobiDB-lite"/>
    </source>
</evidence>
<dbReference type="AlphaFoldDB" id="A0A0M8NTY5"/>
<dbReference type="Proteomes" id="UP000037696">
    <property type="component" value="Unassembled WGS sequence"/>
</dbReference>
<dbReference type="EMBL" id="LHQQ01000207">
    <property type="protein sequence ID" value="KOS39346.1"/>
    <property type="molecule type" value="Genomic_DNA"/>
</dbReference>
<evidence type="ECO:0000313" key="2">
    <source>
        <dbReference type="EMBL" id="KOS39346.1"/>
    </source>
</evidence>
<comment type="caution">
    <text evidence="2">The sequence shown here is derived from an EMBL/GenBank/DDBJ whole genome shotgun (WGS) entry which is preliminary data.</text>
</comment>
<protein>
    <submittedName>
        <fullName evidence="2">Uncharacterized protein</fullName>
    </submittedName>
</protein>
<proteinExistence type="predicted"/>
<name>A0A0M8NTY5_9EURO</name>
<organism evidence="2 3">
    <name type="scientific">Penicillium nordicum</name>
    <dbReference type="NCBI Taxonomy" id="229535"/>
    <lineage>
        <taxon>Eukaryota</taxon>
        <taxon>Fungi</taxon>
        <taxon>Dikarya</taxon>
        <taxon>Ascomycota</taxon>
        <taxon>Pezizomycotina</taxon>
        <taxon>Eurotiomycetes</taxon>
        <taxon>Eurotiomycetidae</taxon>
        <taxon>Eurotiales</taxon>
        <taxon>Aspergillaceae</taxon>
        <taxon>Penicillium</taxon>
    </lineage>
</organism>
<reference evidence="2 3" key="1">
    <citation type="submission" date="2015-08" db="EMBL/GenBank/DDBJ databases">
        <title>Genome sequencing of Penicillium nordicum.</title>
        <authorList>
            <person name="Nguyen H.D."/>
            <person name="Seifert K.A."/>
        </authorList>
    </citation>
    <scope>NUCLEOTIDE SEQUENCE [LARGE SCALE GENOMIC DNA]</scope>
    <source>
        <strain evidence="2 3">DAOMC 185683</strain>
    </source>
</reference>
<accession>A0A0M8NTY5</accession>
<gene>
    <name evidence="2" type="ORF">ACN38_g9815</name>
</gene>
<evidence type="ECO:0000313" key="3">
    <source>
        <dbReference type="Proteomes" id="UP000037696"/>
    </source>
</evidence>
<sequence length="72" mass="8187">MFHGDSLRTQVMGAWLPGCWLNIKIRVVVNAETCVVLGCRPRHTYSRRTLQVTHVKGSNPEDRKSLTRVSHS</sequence>
<feature type="region of interest" description="Disordered" evidence="1">
    <location>
        <begin position="53"/>
        <end position="72"/>
    </location>
</feature>